<protein>
    <recommendedName>
        <fullName evidence="4">Pentatricopeptide repeat-containing protein</fullName>
    </recommendedName>
</protein>
<reference evidence="2" key="1">
    <citation type="submission" date="2023-03" db="EMBL/GenBank/DDBJ databases">
        <title>Massive genome expansion in bonnet fungi (Mycena s.s.) driven by repeated elements and novel gene families across ecological guilds.</title>
        <authorList>
            <consortium name="Lawrence Berkeley National Laboratory"/>
            <person name="Harder C.B."/>
            <person name="Miyauchi S."/>
            <person name="Viragh M."/>
            <person name="Kuo A."/>
            <person name="Thoen E."/>
            <person name="Andreopoulos B."/>
            <person name="Lu D."/>
            <person name="Skrede I."/>
            <person name="Drula E."/>
            <person name="Henrissat B."/>
            <person name="Morin E."/>
            <person name="Kohler A."/>
            <person name="Barry K."/>
            <person name="LaButti K."/>
            <person name="Morin E."/>
            <person name="Salamov A."/>
            <person name="Lipzen A."/>
            <person name="Mereny Z."/>
            <person name="Hegedus B."/>
            <person name="Baldrian P."/>
            <person name="Stursova M."/>
            <person name="Weitz H."/>
            <person name="Taylor A."/>
            <person name="Grigoriev I.V."/>
            <person name="Nagy L.G."/>
            <person name="Martin F."/>
            <person name="Kauserud H."/>
        </authorList>
    </citation>
    <scope>NUCLEOTIDE SEQUENCE</scope>
    <source>
        <strain evidence="2">CBHHK173m</strain>
    </source>
</reference>
<dbReference type="InterPro" id="IPR011990">
    <property type="entry name" value="TPR-like_helical_dom_sf"/>
</dbReference>
<evidence type="ECO:0000313" key="2">
    <source>
        <dbReference type="EMBL" id="KAJ7071846.1"/>
    </source>
</evidence>
<dbReference type="EMBL" id="JARJCN010000122">
    <property type="protein sequence ID" value="KAJ7071846.1"/>
    <property type="molecule type" value="Genomic_DNA"/>
</dbReference>
<organism evidence="2 3">
    <name type="scientific">Mycena belliarum</name>
    <dbReference type="NCBI Taxonomy" id="1033014"/>
    <lineage>
        <taxon>Eukaryota</taxon>
        <taxon>Fungi</taxon>
        <taxon>Dikarya</taxon>
        <taxon>Basidiomycota</taxon>
        <taxon>Agaricomycotina</taxon>
        <taxon>Agaricomycetes</taxon>
        <taxon>Agaricomycetidae</taxon>
        <taxon>Agaricales</taxon>
        <taxon>Marasmiineae</taxon>
        <taxon>Mycenaceae</taxon>
        <taxon>Mycena</taxon>
    </lineage>
</organism>
<feature type="region of interest" description="Disordered" evidence="1">
    <location>
        <begin position="63"/>
        <end position="83"/>
    </location>
</feature>
<gene>
    <name evidence="2" type="ORF">B0H15DRAFT_917769</name>
</gene>
<evidence type="ECO:0000313" key="3">
    <source>
        <dbReference type="Proteomes" id="UP001222325"/>
    </source>
</evidence>
<proteinExistence type="predicted"/>
<name>A0AAD6TPS9_9AGAR</name>
<dbReference type="AlphaFoldDB" id="A0AAD6TPS9"/>
<keyword evidence="3" id="KW-1185">Reference proteome</keyword>
<accession>A0AAD6TPS9</accession>
<dbReference type="Gene3D" id="1.25.40.10">
    <property type="entry name" value="Tetratricopeptide repeat domain"/>
    <property type="match status" value="1"/>
</dbReference>
<evidence type="ECO:0000256" key="1">
    <source>
        <dbReference type="SAM" id="MobiDB-lite"/>
    </source>
</evidence>
<dbReference type="Proteomes" id="UP001222325">
    <property type="component" value="Unassembled WGS sequence"/>
</dbReference>
<comment type="caution">
    <text evidence="2">The sequence shown here is derived from an EMBL/GenBank/DDBJ whole genome shotgun (WGS) entry which is preliminary data.</text>
</comment>
<sequence>MSLCRPSIFYHQLATFSRLPSRPTVTPIVASTRSFATSLRANAPLRRAHASSPSHAASLFQRLSGHSGVDSEKRPNKVTGKSSDLQAYQHVRTLDRPSLAAMPVPLYFRLLKQASRVQAVALISQLIQDILELRPESDHAPAVREILASSMLPLLPPDTLLIMLQSLHRSSGHLDELSERDVTALIRTYTRAPAHQADVSLVDLLFPILLTQLHQLPRPSGQAVLTYTPPEIIHASFAFLEKLLVLFENERALALFRVLVNSGNIPSEAVQTIPGLTDFASIVRSSLVRASTHWHWRPLAERILSPMLATTPEPSQPTVLLTIDTIYACLTHPTIADLRACRSLIRQIHPFSPVPHGIVRQFYSVAEDIGAGHEAYELYSFTRSEEVLATHRYPCPRGSPLPWLLGYLLEIYSHRAKDLGEEVLDGNLPIPIESRTDIVGGLASRGHATLARGLWTRFAAGKDGESFVCVPALMIRMVSLFHHLVTREEDIIAQRAGKGEFLDDELLRQRVEDFTEFMNLVLSEFAAAHSPIAGANHQILTSQARAFFIIGEFLRGFDTFKILLERKELPDLYDVNVILTAMAENDPREAAKIIDRMTDRGLHPDHVTFGTVLHHALAHGDMELVEDMVNRVRQMKNSQLSYKSIVSLVRGTIAFQPDATQRSKLQSVFRLIKSIGRSTVVATPHMGRYLVYAALRADDPVMAYTFWDYLLRESAPWNDREQEFQRRLIRTRIRKHLKEKRVKEDHAQVMLSQLQAQD</sequence>
<evidence type="ECO:0008006" key="4">
    <source>
        <dbReference type="Google" id="ProtNLM"/>
    </source>
</evidence>